<dbReference type="Pfam" id="PF01381">
    <property type="entry name" value="HTH_3"/>
    <property type="match status" value="1"/>
</dbReference>
<dbReference type="Proteomes" id="UP000195947">
    <property type="component" value="Unassembled WGS sequence"/>
</dbReference>
<accession>A0AB38BHR3</accession>
<dbReference type="GO" id="GO:0003677">
    <property type="term" value="F:DNA binding"/>
    <property type="evidence" value="ECO:0007669"/>
    <property type="project" value="InterPro"/>
</dbReference>
<dbReference type="SUPFAM" id="SSF47413">
    <property type="entry name" value="lambda repressor-like DNA-binding domains"/>
    <property type="match status" value="1"/>
</dbReference>
<gene>
    <name evidence="4" type="ORF">SAMN04488507_101435</name>
    <name evidence="3" type="ORF">TFLO_1025</name>
</gene>
<name>A0AB38BHR3_9LACT</name>
<dbReference type="InterPro" id="IPR010982">
    <property type="entry name" value="Lambda_DNA-bd_dom_sf"/>
</dbReference>
<evidence type="ECO:0000256" key="1">
    <source>
        <dbReference type="SAM" id="Coils"/>
    </source>
</evidence>
<dbReference type="PROSITE" id="PS50943">
    <property type="entry name" value="HTH_CROC1"/>
    <property type="match status" value="1"/>
</dbReference>
<proteinExistence type="predicted"/>
<comment type="caution">
    <text evidence="4">The sequence shown here is derived from an EMBL/GenBank/DDBJ whole genome shotgun (WGS) entry which is preliminary data.</text>
</comment>
<organism evidence="4 6">
    <name type="scientific">Trichococcus flocculiformis</name>
    <dbReference type="NCBI Taxonomy" id="82803"/>
    <lineage>
        <taxon>Bacteria</taxon>
        <taxon>Bacillati</taxon>
        <taxon>Bacillota</taxon>
        <taxon>Bacilli</taxon>
        <taxon>Lactobacillales</taxon>
        <taxon>Carnobacteriaceae</taxon>
        <taxon>Trichococcus</taxon>
    </lineage>
</organism>
<feature type="coiled-coil region" evidence="1">
    <location>
        <begin position="171"/>
        <end position="198"/>
    </location>
</feature>
<dbReference type="CDD" id="cd00093">
    <property type="entry name" value="HTH_XRE"/>
    <property type="match status" value="1"/>
</dbReference>
<evidence type="ECO:0000313" key="4">
    <source>
        <dbReference type="EMBL" id="SFH77419.1"/>
    </source>
</evidence>
<feature type="domain" description="HTH cro/C1-type" evidence="2">
    <location>
        <begin position="12"/>
        <end position="67"/>
    </location>
</feature>
<dbReference type="Proteomes" id="UP000199686">
    <property type="component" value="Unassembled WGS sequence"/>
</dbReference>
<dbReference type="Gene3D" id="1.10.260.40">
    <property type="entry name" value="lambda repressor-like DNA-binding domains"/>
    <property type="match status" value="1"/>
</dbReference>
<keyword evidence="5" id="KW-1185">Reference proteome</keyword>
<dbReference type="EMBL" id="FOQC01000014">
    <property type="protein sequence ID" value="SFH77419.1"/>
    <property type="molecule type" value="Genomic_DNA"/>
</dbReference>
<dbReference type="SMART" id="SM00530">
    <property type="entry name" value="HTH_XRE"/>
    <property type="match status" value="1"/>
</dbReference>
<dbReference type="InterPro" id="IPR001387">
    <property type="entry name" value="Cro/C1-type_HTH"/>
</dbReference>
<evidence type="ECO:0000259" key="2">
    <source>
        <dbReference type="PROSITE" id="PS50943"/>
    </source>
</evidence>
<evidence type="ECO:0000313" key="3">
    <source>
        <dbReference type="EMBL" id="CZQ88575.1"/>
    </source>
</evidence>
<evidence type="ECO:0000313" key="5">
    <source>
        <dbReference type="Proteomes" id="UP000195947"/>
    </source>
</evidence>
<dbReference type="EMBL" id="FJMZ01000007">
    <property type="protein sequence ID" value="CZQ88575.1"/>
    <property type="molecule type" value="Genomic_DNA"/>
</dbReference>
<reference evidence="3 5" key="1">
    <citation type="submission" date="2016-02" db="EMBL/GenBank/DDBJ databases">
        <authorList>
            <person name="Strepis N."/>
        </authorList>
    </citation>
    <scope>NUCLEOTIDE SEQUENCE [LARGE SCALE GENOMIC DNA]</scope>
    <source>
        <strain evidence="3">Trichococcus flocculiformis</strain>
    </source>
</reference>
<dbReference type="RefSeq" id="WP_086988581.1">
    <property type="nucleotide sequence ID" value="NZ_FJMZ01000007.1"/>
</dbReference>
<dbReference type="AlphaFoldDB" id="A0AB38BHR3"/>
<protein>
    <submittedName>
        <fullName evidence="4">Helix-turn-helix domain-containing protein</fullName>
    </submittedName>
</protein>
<sequence length="199" mass="23352">MEINKLALGNRIKSIRLEKSMNLKEFGYYIDNTSDSIVSRWEKGKSVPNAKRLKLIANAGGISVNELLYGDLTNYVYALAEDFKQNPPDKESRESLENMSEDQYKMLISVLIERVKRKRLSYEDKEKIEAELQLLAVKHFWDFPSISIQDYSLLGILNKELTELKEGMLLHEDEKEEYERWIQLIEKFIAEVKDLQEQK</sequence>
<reference evidence="4 6" key="2">
    <citation type="submission" date="2016-10" db="EMBL/GenBank/DDBJ databases">
        <authorList>
            <person name="Varghese N."/>
            <person name="Submissions S."/>
        </authorList>
    </citation>
    <scope>NUCLEOTIDE SEQUENCE [LARGE SCALE GENOMIC DNA]</scope>
    <source>
        <strain evidence="4 6">DSM 2094</strain>
    </source>
</reference>
<keyword evidence="1" id="KW-0175">Coiled coil</keyword>
<evidence type="ECO:0000313" key="6">
    <source>
        <dbReference type="Proteomes" id="UP000199686"/>
    </source>
</evidence>